<dbReference type="AlphaFoldDB" id="M1DIB1"/>
<dbReference type="HOGENOM" id="CLU_055921_2_0_1"/>
<sequence>MSLVTISIRKAAVDSDDEGPLSSARVEEDLVAVQKRLGSAYANFTPVAPSITLEVEMLRRELRQEQRKGLERDRQMVRIWKTVRTIFTCVAPGQELPRVEKGDCQFFTFMDEAPTRLVPPEDLDSVVDTTQSAGC</sequence>
<dbReference type="EnsemblPlants" id="PGSC0003DMT400089507">
    <property type="protein sequence ID" value="PGSC0003DMT400089507"/>
    <property type="gene ID" value="PGSC0003DMG400039078"/>
</dbReference>
<dbReference type="PaxDb" id="4113-PGSC0003DMT400089507"/>
<reference evidence="1" key="2">
    <citation type="submission" date="2015-06" db="UniProtKB">
        <authorList>
            <consortium name="EnsemblPlants"/>
        </authorList>
    </citation>
    <scope>IDENTIFICATION</scope>
    <source>
        <strain evidence="1">DM1-3 516 R44</strain>
    </source>
</reference>
<name>M1DIB1_SOLTU</name>
<keyword evidence="2" id="KW-1185">Reference proteome</keyword>
<accession>M1DIB1</accession>
<dbReference type="Proteomes" id="UP000011115">
    <property type="component" value="Unassembled WGS sequence"/>
</dbReference>
<evidence type="ECO:0000313" key="1">
    <source>
        <dbReference type="EnsemblPlants" id="PGSC0003DMT400089507"/>
    </source>
</evidence>
<proteinExistence type="predicted"/>
<reference evidence="2" key="1">
    <citation type="journal article" date="2011" name="Nature">
        <title>Genome sequence and analysis of the tuber crop potato.</title>
        <authorList>
            <consortium name="The Potato Genome Sequencing Consortium"/>
        </authorList>
    </citation>
    <scope>NUCLEOTIDE SEQUENCE [LARGE SCALE GENOMIC DNA]</scope>
    <source>
        <strain evidence="2">cv. DM1-3 516 R44</strain>
    </source>
</reference>
<dbReference type="Gramene" id="PGSC0003DMT400089507">
    <property type="protein sequence ID" value="PGSC0003DMT400089507"/>
    <property type="gene ID" value="PGSC0003DMG400039078"/>
</dbReference>
<evidence type="ECO:0000313" key="2">
    <source>
        <dbReference type="Proteomes" id="UP000011115"/>
    </source>
</evidence>
<dbReference type="InParanoid" id="M1DIB1"/>
<protein>
    <submittedName>
        <fullName evidence="1">Uncharacterized protein</fullName>
    </submittedName>
</protein>
<organism evidence="1 2">
    <name type="scientific">Solanum tuberosum</name>
    <name type="common">Potato</name>
    <dbReference type="NCBI Taxonomy" id="4113"/>
    <lineage>
        <taxon>Eukaryota</taxon>
        <taxon>Viridiplantae</taxon>
        <taxon>Streptophyta</taxon>
        <taxon>Embryophyta</taxon>
        <taxon>Tracheophyta</taxon>
        <taxon>Spermatophyta</taxon>
        <taxon>Magnoliopsida</taxon>
        <taxon>eudicotyledons</taxon>
        <taxon>Gunneridae</taxon>
        <taxon>Pentapetalae</taxon>
        <taxon>asterids</taxon>
        <taxon>lamiids</taxon>
        <taxon>Solanales</taxon>
        <taxon>Solanaceae</taxon>
        <taxon>Solanoideae</taxon>
        <taxon>Solaneae</taxon>
        <taxon>Solanum</taxon>
    </lineage>
</organism>